<dbReference type="RefSeq" id="WP_191617237.1">
    <property type="nucleotide sequence ID" value="NZ_JACYFG010000032.1"/>
</dbReference>
<proteinExistence type="predicted"/>
<dbReference type="AlphaFoldDB" id="A0A927IHF3"/>
<protein>
    <submittedName>
        <fullName evidence="2">HEAT repeat domain-containing protein</fullName>
    </submittedName>
</protein>
<keyword evidence="1" id="KW-0732">Signal</keyword>
<dbReference type="SUPFAM" id="SSF48371">
    <property type="entry name" value="ARM repeat"/>
    <property type="match status" value="1"/>
</dbReference>
<dbReference type="Proteomes" id="UP000622317">
    <property type="component" value="Unassembled WGS sequence"/>
</dbReference>
<dbReference type="Pfam" id="PF13646">
    <property type="entry name" value="HEAT_2"/>
    <property type="match status" value="1"/>
</dbReference>
<evidence type="ECO:0000313" key="3">
    <source>
        <dbReference type="Proteomes" id="UP000622317"/>
    </source>
</evidence>
<feature type="chain" id="PRO_5037220001" evidence="1">
    <location>
        <begin position="27"/>
        <end position="558"/>
    </location>
</feature>
<sequence>MTFLAKISLRTLAATFALGAMPLSFAQISDAELDSIFDRLNGDDFAARYAARMDLQDEVSAATAPGKEAQQAIVEQQLLERLQSEPLLTTKLWILRQIESIGSEAAIPQLRQLVDSGDGELAKGARMAMDRIVPPPQPEPPPYEGLSASELADLARNAPNRSIRYRAFMQLSKQDAKAAAAVMLDAEASAAEFIRIAMNSSSSLLRREALAQLDSPKVSHQIAVLGALSEKLPQSVEKSLLRLLESENETLELQTIEALGRAGTARSLQALLSRIEARSRDLRDAAADALAAIPDSKIDRSLRKMLKRGAVEERVLALKALSLRASPGVNRLVNAYAADSDLDNPLREEAISNMELVGDVDSFPILVDIVLNEAQSGLRRDAQKTLKRMSLRLADPDAAWAAFEQGFAASEGDVDTQLALLLVSDAAPNAEAIAFLKSLWNAEDPRFRKTLLRVLPAWRNWDGGFALLELAAASDESQGLQDQCFAGIGKLILGSDATYPMDVKFELAAAALDQAKNPRQRQSVITGFRYSTWRERVHVTYNEVDPELKEAVLEYAKD</sequence>
<comment type="caution">
    <text evidence="2">The sequence shown here is derived from an EMBL/GenBank/DDBJ whole genome shotgun (WGS) entry which is preliminary data.</text>
</comment>
<accession>A0A927IHF3</accession>
<keyword evidence="3" id="KW-1185">Reference proteome</keyword>
<dbReference type="InterPro" id="IPR016024">
    <property type="entry name" value="ARM-type_fold"/>
</dbReference>
<evidence type="ECO:0000256" key="1">
    <source>
        <dbReference type="SAM" id="SignalP"/>
    </source>
</evidence>
<feature type="signal peptide" evidence="1">
    <location>
        <begin position="1"/>
        <end position="26"/>
    </location>
</feature>
<gene>
    <name evidence="2" type="ORF">IEN85_11520</name>
</gene>
<dbReference type="InterPro" id="IPR011989">
    <property type="entry name" value="ARM-like"/>
</dbReference>
<reference evidence="2" key="1">
    <citation type="submission" date="2020-09" db="EMBL/GenBank/DDBJ databases">
        <title>Pelagicoccus enzymogenes sp. nov. with an EPS production, isolated from marine sediment.</title>
        <authorList>
            <person name="Feng X."/>
        </authorList>
    </citation>
    <scope>NUCLEOTIDE SEQUENCE</scope>
    <source>
        <strain evidence="2">NFK12</strain>
    </source>
</reference>
<organism evidence="2 3">
    <name type="scientific">Pelagicoccus enzymogenes</name>
    <dbReference type="NCBI Taxonomy" id="2773457"/>
    <lineage>
        <taxon>Bacteria</taxon>
        <taxon>Pseudomonadati</taxon>
        <taxon>Verrucomicrobiota</taxon>
        <taxon>Opitutia</taxon>
        <taxon>Puniceicoccales</taxon>
        <taxon>Pelagicoccaceae</taxon>
        <taxon>Pelagicoccus</taxon>
    </lineage>
</organism>
<evidence type="ECO:0000313" key="2">
    <source>
        <dbReference type="EMBL" id="MBD5780121.1"/>
    </source>
</evidence>
<name>A0A927IHF3_9BACT</name>
<dbReference type="Gene3D" id="1.25.10.10">
    <property type="entry name" value="Leucine-rich Repeat Variant"/>
    <property type="match status" value="1"/>
</dbReference>
<dbReference type="EMBL" id="JACYFG010000032">
    <property type="protein sequence ID" value="MBD5780121.1"/>
    <property type="molecule type" value="Genomic_DNA"/>
</dbReference>